<name>A0ABM1N016_NICVS</name>
<evidence type="ECO:0000256" key="4">
    <source>
        <dbReference type="ARBA" id="ARBA00023125"/>
    </source>
</evidence>
<evidence type="ECO:0000259" key="8">
    <source>
        <dbReference type="PROSITE" id="PS50217"/>
    </source>
</evidence>
<accession>A0ABM1N016</accession>
<comment type="similarity">
    <text evidence="2">Belongs to the bZIP family.</text>
</comment>
<evidence type="ECO:0000256" key="5">
    <source>
        <dbReference type="ARBA" id="ARBA00023163"/>
    </source>
</evidence>
<evidence type="ECO:0000256" key="1">
    <source>
        <dbReference type="ARBA" id="ARBA00004123"/>
    </source>
</evidence>
<dbReference type="PANTHER" id="PTHR13044">
    <property type="entry name" value="ACTIVATING TRANSCRIPTION FACTOR ATF 4/5"/>
    <property type="match status" value="1"/>
</dbReference>
<keyword evidence="5" id="KW-0804">Transcription</keyword>
<dbReference type="Pfam" id="PF00170">
    <property type="entry name" value="bZIP_1"/>
    <property type="match status" value="1"/>
</dbReference>
<sequence>MMESVTLEWKLEPLSPPLTNAEDATLCSEDLYWTEVELNDEASHKNKFEIVTEILENLDNLEDLDEFINGNEDAFSSYWMDDDKMLPMYEESQPMEKSSFHHHHAHHQQHVSLQQQEPVYSNQSTQSLLTEFQNVFDSVNNNGSLTPPQSPQPSLIILQPAGGTLATPSSDHTYQVVGLKVQNVPLEYPSPNTPQTNVNHELAFVEELVRSRVETMVPSSPSSSSCSNYGDSSSDDPEWSTEGSGFTKKSGSGRDKIKPYSRNGEEKKFRKKEQNKNAATRYRLKKKAEVEEILGEEKGLLDTKTQLEGNVVDLQREIKCLKSLMRDLFKAKGLIN</sequence>
<reference evidence="10" key="1">
    <citation type="submission" date="2025-08" db="UniProtKB">
        <authorList>
            <consortium name="RefSeq"/>
        </authorList>
    </citation>
    <scope>IDENTIFICATION</scope>
    <source>
        <tissue evidence="10">Whole Larva</tissue>
    </source>
</reference>
<keyword evidence="3" id="KW-0805">Transcription regulation</keyword>
<feature type="compositionally biased region" description="Low complexity" evidence="7">
    <location>
        <begin position="219"/>
        <end position="232"/>
    </location>
</feature>
<feature type="region of interest" description="Disordered" evidence="7">
    <location>
        <begin position="215"/>
        <end position="278"/>
    </location>
</feature>
<feature type="domain" description="BZIP" evidence="8">
    <location>
        <begin position="265"/>
        <end position="328"/>
    </location>
</feature>
<dbReference type="Gene3D" id="1.20.5.170">
    <property type="match status" value="1"/>
</dbReference>
<keyword evidence="6" id="KW-0539">Nucleus</keyword>
<organism evidence="9 10">
    <name type="scientific">Nicrophorus vespilloides</name>
    <name type="common">Boreal carrion beetle</name>
    <dbReference type="NCBI Taxonomy" id="110193"/>
    <lineage>
        <taxon>Eukaryota</taxon>
        <taxon>Metazoa</taxon>
        <taxon>Ecdysozoa</taxon>
        <taxon>Arthropoda</taxon>
        <taxon>Hexapoda</taxon>
        <taxon>Insecta</taxon>
        <taxon>Pterygota</taxon>
        <taxon>Neoptera</taxon>
        <taxon>Endopterygota</taxon>
        <taxon>Coleoptera</taxon>
        <taxon>Polyphaga</taxon>
        <taxon>Staphyliniformia</taxon>
        <taxon>Silphidae</taxon>
        <taxon>Nicrophorinae</taxon>
        <taxon>Nicrophorus</taxon>
    </lineage>
</organism>
<evidence type="ECO:0000256" key="3">
    <source>
        <dbReference type="ARBA" id="ARBA00023015"/>
    </source>
</evidence>
<keyword evidence="4" id="KW-0238">DNA-binding</keyword>
<dbReference type="CDD" id="cd14692">
    <property type="entry name" value="bZIP_ATF4"/>
    <property type="match status" value="1"/>
</dbReference>
<evidence type="ECO:0000256" key="7">
    <source>
        <dbReference type="SAM" id="MobiDB-lite"/>
    </source>
</evidence>
<dbReference type="SUPFAM" id="SSF57959">
    <property type="entry name" value="Leucine zipper domain"/>
    <property type="match status" value="1"/>
</dbReference>
<proteinExistence type="inferred from homology"/>
<dbReference type="Proteomes" id="UP000695000">
    <property type="component" value="Unplaced"/>
</dbReference>
<keyword evidence="9" id="KW-1185">Reference proteome</keyword>
<feature type="compositionally biased region" description="Basic and acidic residues" evidence="7">
    <location>
        <begin position="252"/>
        <end position="275"/>
    </location>
</feature>
<evidence type="ECO:0000256" key="6">
    <source>
        <dbReference type="ARBA" id="ARBA00023242"/>
    </source>
</evidence>
<comment type="subcellular location">
    <subcellularLocation>
        <location evidence="1">Nucleus</location>
    </subcellularLocation>
</comment>
<dbReference type="PANTHER" id="PTHR13044:SF14">
    <property type="entry name" value="CRYPTOCEPHAL, ISOFORM A"/>
    <property type="match status" value="1"/>
</dbReference>
<dbReference type="PROSITE" id="PS00036">
    <property type="entry name" value="BZIP_BASIC"/>
    <property type="match status" value="1"/>
</dbReference>
<dbReference type="RefSeq" id="XP_017780166.1">
    <property type="nucleotide sequence ID" value="XM_017924677.1"/>
</dbReference>
<dbReference type="InterPro" id="IPR046347">
    <property type="entry name" value="bZIP_sf"/>
</dbReference>
<dbReference type="SMART" id="SM00338">
    <property type="entry name" value="BRLZ"/>
    <property type="match status" value="1"/>
</dbReference>
<gene>
    <name evidence="10" type="primary">LOC108565295</name>
</gene>
<protein>
    <submittedName>
        <fullName evidence="10">Activating transcription factor of chaperone isoform X1</fullName>
    </submittedName>
</protein>
<feature type="compositionally biased region" description="Polar residues" evidence="7">
    <location>
        <begin position="241"/>
        <end position="250"/>
    </location>
</feature>
<dbReference type="GeneID" id="108565295"/>
<dbReference type="PROSITE" id="PS50217">
    <property type="entry name" value="BZIP"/>
    <property type="match status" value="1"/>
</dbReference>
<evidence type="ECO:0000256" key="2">
    <source>
        <dbReference type="ARBA" id="ARBA00007163"/>
    </source>
</evidence>
<evidence type="ECO:0000313" key="10">
    <source>
        <dbReference type="RefSeq" id="XP_017780166.1"/>
    </source>
</evidence>
<dbReference type="InterPro" id="IPR004827">
    <property type="entry name" value="bZIP"/>
</dbReference>
<evidence type="ECO:0000313" key="9">
    <source>
        <dbReference type="Proteomes" id="UP000695000"/>
    </source>
</evidence>